<dbReference type="PANTHER" id="PTHR35204:SF1">
    <property type="entry name" value="ENTEROTOXIN"/>
    <property type="match status" value="1"/>
</dbReference>
<dbReference type="HOGENOM" id="CLU_017366_2_1_1"/>
<feature type="signal peptide" evidence="2">
    <location>
        <begin position="1"/>
        <end position="16"/>
    </location>
</feature>
<evidence type="ECO:0000313" key="3">
    <source>
        <dbReference type="EMBL" id="EPT00635.1"/>
    </source>
</evidence>
<keyword evidence="2" id="KW-0732">Signal</keyword>
<evidence type="ECO:0000313" key="4">
    <source>
        <dbReference type="Proteomes" id="UP000015241"/>
    </source>
</evidence>
<name>S8FQR9_FOMSC</name>
<dbReference type="STRING" id="743788.S8FQR9"/>
<organism evidence="3 4">
    <name type="scientific">Fomitopsis schrenkii</name>
    <name type="common">Brown rot fungus</name>
    <dbReference type="NCBI Taxonomy" id="2126942"/>
    <lineage>
        <taxon>Eukaryota</taxon>
        <taxon>Fungi</taxon>
        <taxon>Dikarya</taxon>
        <taxon>Basidiomycota</taxon>
        <taxon>Agaricomycotina</taxon>
        <taxon>Agaricomycetes</taxon>
        <taxon>Polyporales</taxon>
        <taxon>Fomitopsis</taxon>
    </lineage>
</organism>
<accession>S8FQR9</accession>
<feature type="chain" id="PRO_5004551766" evidence="2">
    <location>
        <begin position="17"/>
        <end position="511"/>
    </location>
</feature>
<dbReference type="InParanoid" id="S8FQR9"/>
<dbReference type="eggNOG" id="ENOG502QRJE">
    <property type="taxonomic scope" value="Eukaryota"/>
</dbReference>
<dbReference type="AlphaFoldDB" id="S8FQR9"/>
<protein>
    <submittedName>
        <fullName evidence="3">Uncharacterized protein</fullName>
    </submittedName>
</protein>
<reference evidence="3 4" key="1">
    <citation type="journal article" date="2012" name="Science">
        <title>The Paleozoic origin of enzymatic lignin decomposition reconstructed from 31 fungal genomes.</title>
        <authorList>
            <person name="Floudas D."/>
            <person name="Binder M."/>
            <person name="Riley R."/>
            <person name="Barry K."/>
            <person name="Blanchette R.A."/>
            <person name="Henrissat B."/>
            <person name="Martinez A.T."/>
            <person name="Otillar R."/>
            <person name="Spatafora J.W."/>
            <person name="Yadav J.S."/>
            <person name="Aerts A."/>
            <person name="Benoit I."/>
            <person name="Boyd A."/>
            <person name="Carlson A."/>
            <person name="Copeland A."/>
            <person name="Coutinho P.M."/>
            <person name="de Vries R.P."/>
            <person name="Ferreira P."/>
            <person name="Findley K."/>
            <person name="Foster B."/>
            <person name="Gaskell J."/>
            <person name="Glotzer D."/>
            <person name="Gorecki P."/>
            <person name="Heitman J."/>
            <person name="Hesse C."/>
            <person name="Hori C."/>
            <person name="Igarashi K."/>
            <person name="Jurgens J.A."/>
            <person name="Kallen N."/>
            <person name="Kersten P."/>
            <person name="Kohler A."/>
            <person name="Kuees U."/>
            <person name="Kumar T.K.A."/>
            <person name="Kuo A."/>
            <person name="LaButti K."/>
            <person name="Larrondo L.F."/>
            <person name="Lindquist E."/>
            <person name="Ling A."/>
            <person name="Lombard V."/>
            <person name="Lucas S."/>
            <person name="Lundell T."/>
            <person name="Martin R."/>
            <person name="McLaughlin D.J."/>
            <person name="Morgenstern I."/>
            <person name="Morin E."/>
            <person name="Murat C."/>
            <person name="Nagy L.G."/>
            <person name="Nolan M."/>
            <person name="Ohm R.A."/>
            <person name="Patyshakuliyeva A."/>
            <person name="Rokas A."/>
            <person name="Ruiz-Duenas F.J."/>
            <person name="Sabat G."/>
            <person name="Salamov A."/>
            <person name="Samejima M."/>
            <person name="Schmutz J."/>
            <person name="Slot J.C."/>
            <person name="St John F."/>
            <person name="Stenlid J."/>
            <person name="Sun H."/>
            <person name="Sun S."/>
            <person name="Syed K."/>
            <person name="Tsang A."/>
            <person name="Wiebenga A."/>
            <person name="Young D."/>
            <person name="Pisabarro A."/>
            <person name="Eastwood D.C."/>
            <person name="Martin F."/>
            <person name="Cullen D."/>
            <person name="Grigoriev I.V."/>
            <person name="Hibbett D.S."/>
        </authorList>
    </citation>
    <scope>NUCLEOTIDE SEQUENCE</scope>
    <source>
        <strain evidence="4">FP-58527</strain>
    </source>
</reference>
<evidence type="ECO:0000256" key="2">
    <source>
        <dbReference type="SAM" id="SignalP"/>
    </source>
</evidence>
<dbReference type="Proteomes" id="UP000015241">
    <property type="component" value="Unassembled WGS sequence"/>
</dbReference>
<sequence length="511" mass="57398">MRVFILLLCPLLAVLGHEQYLATAPESKASRFSPQWDEPLSSDATGNLIFNSLVSLMQMKPNSRYRVGHSIIRASIPPGTLLYHGRGDSGYPYTDWLAVDPEHSRIFARGDNGTLFTFSTTRELKLLYFDGCSANNVDGVSDAQDILVWGDVDHDRGSWDWQTELDRITDMCAWGKPHGVDGYVRMEFDFEIMYCDFTDGLGLVSAMPTVNSGSRPPPHGPERPDDKTPLLPAGWQGSWPVINNSIRHAGSWHNEFPGDVRVHPDPSGMVTFYDPTLTSLVAARRGMRRDDYRPGNISAADMARVRADVGEVVARESGGGSGVDWRGLARIVQERFADRLPYLRHLLHEPAANRTEQVYLVRKQLVVSLLPYMQRPGVGEREWFAQTARSCAGRFTAHLPAEKFTKQERVLRDAIDEVLHEICRVLTMAWTEAFDVEEKSLDVAVALLEKWRGEVDGLIEWLDWPVWLKCAPACGVDEFCYVPQLGLAFVPDPDEDSDPTPRCVKIDSPWV</sequence>
<evidence type="ECO:0000256" key="1">
    <source>
        <dbReference type="SAM" id="MobiDB-lite"/>
    </source>
</evidence>
<proteinExistence type="predicted"/>
<dbReference type="EMBL" id="KE504147">
    <property type="protein sequence ID" value="EPT00635.1"/>
    <property type="molecule type" value="Genomic_DNA"/>
</dbReference>
<keyword evidence="4" id="KW-1185">Reference proteome</keyword>
<dbReference type="PANTHER" id="PTHR35204">
    <property type="entry name" value="YALI0A21131P"/>
    <property type="match status" value="1"/>
</dbReference>
<dbReference type="OrthoDB" id="10261782at2759"/>
<gene>
    <name evidence="3" type="ORF">FOMPIDRAFT_51964</name>
</gene>
<feature type="region of interest" description="Disordered" evidence="1">
    <location>
        <begin position="208"/>
        <end position="230"/>
    </location>
</feature>
<dbReference type="InterPro" id="IPR038921">
    <property type="entry name" value="YOR389W-like"/>
</dbReference>